<dbReference type="Pfam" id="PF00028">
    <property type="entry name" value="Cadherin"/>
    <property type="match status" value="1"/>
</dbReference>
<dbReference type="RefSeq" id="WP_124154697.1">
    <property type="nucleotide sequence ID" value="NZ_CAWOLW010000534.1"/>
</dbReference>
<dbReference type="Gene3D" id="3.40.33.10">
    <property type="entry name" value="CAP"/>
    <property type="match status" value="1"/>
</dbReference>
<dbReference type="InterPro" id="IPR002126">
    <property type="entry name" value="Cadherin-like_dom"/>
</dbReference>
<dbReference type="PANTHER" id="PTHR31157">
    <property type="entry name" value="SCP DOMAIN-CONTAINING PROTEIN"/>
    <property type="match status" value="1"/>
</dbReference>
<gene>
    <name evidence="2" type="ORF">D5R40_12410</name>
</gene>
<dbReference type="InterPro" id="IPR014044">
    <property type="entry name" value="CAP_dom"/>
</dbReference>
<dbReference type="GO" id="GO:0016020">
    <property type="term" value="C:membrane"/>
    <property type="evidence" value="ECO:0007669"/>
    <property type="project" value="InterPro"/>
</dbReference>
<feature type="domain" description="Cadherin" evidence="1">
    <location>
        <begin position="296"/>
        <end position="390"/>
    </location>
</feature>
<evidence type="ECO:0000259" key="1">
    <source>
        <dbReference type="PROSITE" id="PS50268"/>
    </source>
</evidence>
<dbReference type="CDD" id="cd05379">
    <property type="entry name" value="CAP_bacterial"/>
    <property type="match status" value="1"/>
</dbReference>
<organism evidence="2 3">
    <name type="scientific">Okeania hirsuta</name>
    <dbReference type="NCBI Taxonomy" id="1458930"/>
    <lineage>
        <taxon>Bacteria</taxon>
        <taxon>Bacillati</taxon>
        <taxon>Cyanobacteriota</taxon>
        <taxon>Cyanophyceae</taxon>
        <taxon>Oscillatoriophycideae</taxon>
        <taxon>Oscillatoriales</taxon>
        <taxon>Microcoleaceae</taxon>
        <taxon>Okeania</taxon>
    </lineage>
</organism>
<dbReference type="Proteomes" id="UP000269154">
    <property type="component" value="Unassembled WGS sequence"/>
</dbReference>
<protein>
    <submittedName>
        <fullName evidence="2">Hemolysin</fullName>
    </submittedName>
</protein>
<accession>A0A3N6PM57</accession>
<dbReference type="Gene3D" id="2.150.10.10">
    <property type="entry name" value="Serralysin-like metalloprotease, C-terminal"/>
    <property type="match status" value="1"/>
</dbReference>
<dbReference type="CDD" id="cd11304">
    <property type="entry name" value="Cadherin_repeat"/>
    <property type="match status" value="1"/>
</dbReference>
<dbReference type="InterPro" id="IPR035940">
    <property type="entry name" value="CAP_sf"/>
</dbReference>
<dbReference type="InterPro" id="IPR011049">
    <property type="entry name" value="Serralysin-like_metalloprot_C"/>
</dbReference>
<reference evidence="2 3" key="1">
    <citation type="journal article" date="2018" name="ACS Chem. Biol.">
        <title>Ketoreductase domain dysfunction expands chemodiversity: malyngamide biosynthesis in the cyanobacterium Okeania hirsuta.</title>
        <authorList>
            <person name="Moss N.A."/>
            <person name="Leao T."/>
            <person name="Rankin M."/>
            <person name="McCullough T.M."/>
            <person name="Qu P."/>
            <person name="Korobeynikov A."/>
            <person name="Smith J.L."/>
            <person name="Gerwick L."/>
            <person name="Gerwick W.H."/>
        </authorList>
    </citation>
    <scope>NUCLEOTIDE SEQUENCE [LARGE SCALE GENOMIC DNA]</scope>
    <source>
        <strain evidence="2 3">PAB10Feb10-1</strain>
    </source>
</reference>
<dbReference type="PANTHER" id="PTHR31157:SF1">
    <property type="entry name" value="SCP DOMAIN-CONTAINING PROTEIN"/>
    <property type="match status" value="1"/>
</dbReference>
<dbReference type="GO" id="GO:0005509">
    <property type="term" value="F:calcium ion binding"/>
    <property type="evidence" value="ECO:0007669"/>
    <property type="project" value="InterPro"/>
</dbReference>
<dbReference type="EMBL" id="RCBY01000058">
    <property type="protein sequence ID" value="RQH43723.1"/>
    <property type="molecule type" value="Genomic_DNA"/>
</dbReference>
<dbReference type="SUPFAM" id="SSF55797">
    <property type="entry name" value="PR-1-like"/>
    <property type="match status" value="1"/>
</dbReference>
<dbReference type="InterPro" id="IPR018511">
    <property type="entry name" value="Hemolysin-typ_Ca-bd_CS"/>
</dbReference>
<evidence type="ECO:0000313" key="3">
    <source>
        <dbReference type="Proteomes" id="UP000269154"/>
    </source>
</evidence>
<dbReference type="InterPro" id="IPR001343">
    <property type="entry name" value="Hemolysn_Ca-bd"/>
</dbReference>
<evidence type="ECO:0000313" key="2">
    <source>
        <dbReference type="EMBL" id="RQH43723.1"/>
    </source>
</evidence>
<comment type="caution">
    <text evidence="2">The sequence shown here is derived from an EMBL/GenBank/DDBJ whole genome shotgun (WGS) entry which is preliminary data.</text>
</comment>
<sequence>MATTLPSAQDQYMLELINRGRQDPAAEADHYNIDLNEGLAQDTISTDAKQPLAFNLNLNTAANEHSQWMLDNNEFSHTGENGTQFWERMTNAGYQWFGAGENISFDSPLASGISDFTGLVEENHKDLFISPGHRENLMNASFEAIGISSLQATTYTWNGTTYTDVVMTTQKFGRNNDGPFITGVAYTDAVTDDDFYTVGEGIGGITVTAVDTANSANTFTTTTWDAGGYSLDVSPNATYDVTFSGDLDGDGQADDTATYQVTVGSENVKQDVVSDNLPPSTPTNNPPTAVEIDNDTIAENTSNNTVVGNLTTSDPDAGDTHSYQLLDNANGRFALDGDQIVVADGSGLDFESDANHNITVRTTDAGGESFEQQLTINVSNVDETPTEPDNFNTIYGSDNNDNLRGTVDNDAIYGEGGNDLIIGRKGDDLLNGDSGNDEINGGSGNDILNGGSDNDILNGGRGMDTLTGVDITSAQPGYNEIDILRGNADADLFILGDSSQVYYTGNGVNDYARIDTFNSGQGDRIQLSGSSGDYTLEENVPGLPKGTAIYNNDDLIGIVNNVVDMDLNSSDFSFV</sequence>
<dbReference type="PROSITE" id="PS00330">
    <property type="entry name" value="HEMOLYSIN_CALCIUM"/>
    <property type="match status" value="2"/>
</dbReference>
<dbReference type="PRINTS" id="PR00313">
    <property type="entry name" value="CABNDNGRPT"/>
</dbReference>
<dbReference type="AlphaFoldDB" id="A0A3N6PM57"/>
<dbReference type="PROSITE" id="PS50268">
    <property type="entry name" value="CADHERIN_2"/>
    <property type="match status" value="1"/>
</dbReference>
<keyword evidence="3" id="KW-1185">Reference proteome</keyword>
<dbReference type="Pfam" id="PF00353">
    <property type="entry name" value="HemolysinCabind"/>
    <property type="match status" value="2"/>
</dbReference>
<dbReference type="GO" id="GO:0007156">
    <property type="term" value="P:homophilic cell adhesion via plasma membrane adhesion molecules"/>
    <property type="evidence" value="ECO:0007669"/>
    <property type="project" value="InterPro"/>
</dbReference>
<dbReference type="Gene3D" id="2.60.40.60">
    <property type="entry name" value="Cadherins"/>
    <property type="match status" value="1"/>
</dbReference>
<dbReference type="SMART" id="SM00112">
    <property type="entry name" value="CA"/>
    <property type="match status" value="1"/>
</dbReference>
<dbReference type="SUPFAM" id="SSF51120">
    <property type="entry name" value="beta-Roll"/>
    <property type="match status" value="1"/>
</dbReference>
<proteinExistence type="predicted"/>
<dbReference type="OrthoDB" id="448072at2"/>
<dbReference type="Pfam" id="PF00188">
    <property type="entry name" value="CAP"/>
    <property type="match status" value="1"/>
</dbReference>
<name>A0A3N6PM57_9CYAN</name>